<dbReference type="Proteomes" id="UP001446871">
    <property type="component" value="Unassembled WGS sequence"/>
</dbReference>
<accession>A0ABR1UJJ2</accession>
<name>A0ABR1UJJ2_9PEZI</name>
<feature type="domain" description="Heterokaryon incompatibility" evidence="1">
    <location>
        <begin position="204"/>
        <end position="358"/>
    </location>
</feature>
<dbReference type="PANTHER" id="PTHR33112:SF12">
    <property type="entry name" value="HETEROKARYON INCOMPATIBILITY DOMAIN-CONTAINING PROTEIN"/>
    <property type="match status" value="1"/>
</dbReference>
<dbReference type="Pfam" id="PF06985">
    <property type="entry name" value="HET"/>
    <property type="match status" value="1"/>
</dbReference>
<reference evidence="2 3" key="1">
    <citation type="submission" date="2023-01" db="EMBL/GenBank/DDBJ databases">
        <title>Analysis of 21 Apiospora genomes using comparative genomics revels a genus with tremendous synthesis potential of carbohydrate active enzymes and secondary metabolites.</title>
        <authorList>
            <person name="Sorensen T."/>
        </authorList>
    </citation>
    <scope>NUCLEOTIDE SEQUENCE [LARGE SCALE GENOMIC DNA]</scope>
    <source>
        <strain evidence="2 3">CBS 83171</strain>
    </source>
</reference>
<evidence type="ECO:0000259" key="1">
    <source>
        <dbReference type="Pfam" id="PF06985"/>
    </source>
</evidence>
<comment type="caution">
    <text evidence="2">The sequence shown here is derived from an EMBL/GenBank/DDBJ whole genome shotgun (WGS) entry which is preliminary data.</text>
</comment>
<organism evidence="2 3">
    <name type="scientific">Apiospora saccharicola</name>
    <dbReference type="NCBI Taxonomy" id="335842"/>
    <lineage>
        <taxon>Eukaryota</taxon>
        <taxon>Fungi</taxon>
        <taxon>Dikarya</taxon>
        <taxon>Ascomycota</taxon>
        <taxon>Pezizomycotina</taxon>
        <taxon>Sordariomycetes</taxon>
        <taxon>Xylariomycetidae</taxon>
        <taxon>Amphisphaeriales</taxon>
        <taxon>Apiosporaceae</taxon>
        <taxon>Apiospora</taxon>
    </lineage>
</organism>
<dbReference type="EMBL" id="JAQQWM010000006">
    <property type="protein sequence ID" value="KAK8059086.1"/>
    <property type="molecule type" value="Genomic_DNA"/>
</dbReference>
<evidence type="ECO:0000313" key="3">
    <source>
        <dbReference type="Proteomes" id="UP001446871"/>
    </source>
</evidence>
<keyword evidence="3" id="KW-1185">Reference proteome</keyword>
<evidence type="ECO:0000313" key="2">
    <source>
        <dbReference type="EMBL" id="KAK8059086.1"/>
    </source>
</evidence>
<dbReference type="InterPro" id="IPR010730">
    <property type="entry name" value="HET"/>
</dbReference>
<sequence>MPVDMDVEDAMDYCEVCTTAGQNLQQPLEPQRRRESIKNIDLEFIIANFGTVGRIVTNDGCVSCKDLQREMHNWEREHNWARSDDLFLVVSLSPSFIQFPLYLETRELDQSNNLRLPKRPQQHSVGLYSTESSDEDIILGRLFDTESIDLQLIRGWVRCCEDTHGDTCTSKLSPQMEYSSPLKRILFIDAEKKCLVYGSLDDRYMALSYVWGQVATVRTTESSLARMTEPGVIGYDTHDSDCSLPATIRDFIRLANLLGVRYAWVDALCIVEDAPDKVDQLHAMASIYDGALLTVISEGTDADFGLLGIGSGARPRNRACNQLRIPGVTMVIEDDAYDPFIPTTNPRTWETRGWTLQEALFSRRALTFHHDGIVSWRCRKCSWSETKNQPSEREDWAEKNPSSRIEDWRYLGLNGINVEWPDMRRWCELAEEYFSRRLTYDYDALNALAGTISVINKISTGGFIWGLPAYYFDIFLLWDIECFEGIDVPQRRNESAAIPTWSFLGWKGGNLDTMWWRFSMDHFGHVNPLLFGTHVIVTPTVSDWRLECHGTKESILIGNDFHAARSQPLSDFDPGWSEDCQLGTKVYTHPSIRNVKFNCPVPLRKDTNSARLSAGGYSKHLRFETRIGSLRIGEVITRDKKNKSTCLDAALVGSDGETWAGVIRLLSSQLEERAESARMVDLIEVATGEISPSGWASFRYYLKHAKHSFPEWDYGLVSGDKEGYEFYFVLWVEWQEGIAYRKALGRVEKRAWEKVARERISVTLG</sequence>
<proteinExistence type="predicted"/>
<protein>
    <submittedName>
        <fullName evidence="2">HET-domain-containing protein</fullName>
    </submittedName>
</protein>
<gene>
    <name evidence="2" type="ORF">PG996_009016</name>
</gene>
<dbReference type="PANTHER" id="PTHR33112">
    <property type="entry name" value="DOMAIN PROTEIN, PUTATIVE-RELATED"/>
    <property type="match status" value="1"/>
</dbReference>